<name>A0A7N2M7D3_QUELO</name>
<keyword evidence="2" id="KW-0560">Oxidoreductase</keyword>
<dbReference type="GO" id="GO:0005737">
    <property type="term" value="C:cytoplasm"/>
    <property type="evidence" value="ECO:0007669"/>
    <property type="project" value="TreeGrafter"/>
</dbReference>
<dbReference type="Gene3D" id="3.20.20.100">
    <property type="entry name" value="NADP-dependent oxidoreductase domain"/>
    <property type="match status" value="1"/>
</dbReference>
<protein>
    <submittedName>
        <fullName evidence="3">Uncharacterized protein</fullName>
    </submittedName>
</protein>
<dbReference type="InterPro" id="IPR050791">
    <property type="entry name" value="Aldo-Keto_reductase"/>
</dbReference>
<dbReference type="EnsemblPlants" id="QL07p034655:mrna">
    <property type="protein sequence ID" value="QL07p034655:mrna"/>
    <property type="gene ID" value="QL07p034655"/>
</dbReference>
<evidence type="ECO:0000313" key="3">
    <source>
        <dbReference type="EnsemblPlants" id="QL07p034655:mrna"/>
    </source>
</evidence>
<sequence>MFQPENLENSKNKIGFEHVNNIWQQRRDAPHRKSQLALACVHHRGKTCPTPGTTKIVNFNQNIGALSMKLTSKEMVELESFVSEDLVKGDMPPLLIHLCSSLTIFFSKIQVRKDAGKNVINVLVIPYPPPLPKHKGSNDNPKANNKSLFCTLRNSSQITILEFE</sequence>
<dbReference type="PANTHER" id="PTHR43625">
    <property type="entry name" value="AFLATOXIN B1 ALDEHYDE REDUCTASE"/>
    <property type="match status" value="1"/>
</dbReference>
<dbReference type="InterPro" id="IPR036812">
    <property type="entry name" value="NAD(P)_OxRdtase_dom_sf"/>
</dbReference>
<dbReference type="InParanoid" id="A0A7N2M7D3"/>
<dbReference type="GO" id="GO:0016491">
    <property type="term" value="F:oxidoreductase activity"/>
    <property type="evidence" value="ECO:0007669"/>
    <property type="project" value="UniProtKB-KW"/>
</dbReference>
<dbReference type="Proteomes" id="UP000594261">
    <property type="component" value="Chromosome 7"/>
</dbReference>
<organism evidence="3 4">
    <name type="scientific">Quercus lobata</name>
    <name type="common">Valley oak</name>
    <dbReference type="NCBI Taxonomy" id="97700"/>
    <lineage>
        <taxon>Eukaryota</taxon>
        <taxon>Viridiplantae</taxon>
        <taxon>Streptophyta</taxon>
        <taxon>Embryophyta</taxon>
        <taxon>Tracheophyta</taxon>
        <taxon>Spermatophyta</taxon>
        <taxon>Magnoliopsida</taxon>
        <taxon>eudicotyledons</taxon>
        <taxon>Gunneridae</taxon>
        <taxon>Pentapetalae</taxon>
        <taxon>rosids</taxon>
        <taxon>fabids</taxon>
        <taxon>Fagales</taxon>
        <taxon>Fagaceae</taxon>
        <taxon>Quercus</taxon>
    </lineage>
</organism>
<dbReference type="AlphaFoldDB" id="A0A7N2M7D3"/>
<evidence type="ECO:0000256" key="2">
    <source>
        <dbReference type="ARBA" id="ARBA00023002"/>
    </source>
</evidence>
<dbReference type="PANTHER" id="PTHR43625:SF82">
    <property type="entry name" value="NADP-DEPENDENT OXIDOREDUCTASE DOMAIN-CONTAINING PROTEIN"/>
    <property type="match status" value="1"/>
</dbReference>
<dbReference type="EMBL" id="LRBV02000007">
    <property type="status" value="NOT_ANNOTATED_CDS"/>
    <property type="molecule type" value="Genomic_DNA"/>
</dbReference>
<reference evidence="3" key="2">
    <citation type="submission" date="2021-01" db="UniProtKB">
        <authorList>
            <consortium name="EnsemblPlants"/>
        </authorList>
    </citation>
    <scope>IDENTIFICATION</scope>
</reference>
<keyword evidence="1" id="KW-0521">NADP</keyword>
<dbReference type="SUPFAM" id="SSF51430">
    <property type="entry name" value="NAD(P)-linked oxidoreductase"/>
    <property type="match status" value="1"/>
</dbReference>
<keyword evidence="4" id="KW-1185">Reference proteome</keyword>
<proteinExistence type="predicted"/>
<evidence type="ECO:0000256" key="1">
    <source>
        <dbReference type="ARBA" id="ARBA00022857"/>
    </source>
</evidence>
<reference evidence="3 4" key="1">
    <citation type="journal article" date="2016" name="G3 (Bethesda)">
        <title>First Draft Assembly and Annotation of the Genome of a California Endemic Oak Quercus lobata Nee (Fagaceae).</title>
        <authorList>
            <person name="Sork V.L."/>
            <person name="Fitz-Gibbon S.T."/>
            <person name="Puiu D."/>
            <person name="Crepeau M."/>
            <person name="Gugger P.F."/>
            <person name="Sherman R."/>
            <person name="Stevens K."/>
            <person name="Langley C.H."/>
            <person name="Pellegrini M."/>
            <person name="Salzberg S.L."/>
        </authorList>
    </citation>
    <scope>NUCLEOTIDE SEQUENCE [LARGE SCALE GENOMIC DNA]</scope>
    <source>
        <strain evidence="3 4">cv. SW786</strain>
    </source>
</reference>
<dbReference type="Gramene" id="QL07p034655:mrna">
    <property type="protein sequence ID" value="QL07p034655:mrna"/>
    <property type="gene ID" value="QL07p034655"/>
</dbReference>
<evidence type="ECO:0000313" key="4">
    <source>
        <dbReference type="Proteomes" id="UP000594261"/>
    </source>
</evidence>
<accession>A0A7N2M7D3</accession>